<evidence type="ECO:0000313" key="3">
    <source>
        <dbReference type="EMBL" id="KAK8767021.1"/>
    </source>
</evidence>
<feature type="non-terminal residue" evidence="3">
    <location>
        <position position="1"/>
    </location>
</feature>
<feature type="region of interest" description="Disordered" evidence="2">
    <location>
        <begin position="188"/>
        <end position="227"/>
    </location>
</feature>
<accession>A0AAQ4DX31</accession>
<feature type="coiled-coil region" evidence="1">
    <location>
        <begin position="228"/>
        <end position="262"/>
    </location>
</feature>
<evidence type="ECO:0000313" key="4">
    <source>
        <dbReference type="Proteomes" id="UP001321473"/>
    </source>
</evidence>
<dbReference type="AlphaFoldDB" id="A0AAQ4DX31"/>
<dbReference type="EMBL" id="JARKHS020025805">
    <property type="protein sequence ID" value="KAK8767021.1"/>
    <property type="molecule type" value="Genomic_DNA"/>
</dbReference>
<feature type="compositionally biased region" description="Basic and acidic residues" evidence="2">
    <location>
        <begin position="213"/>
        <end position="227"/>
    </location>
</feature>
<dbReference type="Proteomes" id="UP001321473">
    <property type="component" value="Unassembled WGS sequence"/>
</dbReference>
<evidence type="ECO:0000256" key="1">
    <source>
        <dbReference type="SAM" id="Coils"/>
    </source>
</evidence>
<keyword evidence="4" id="KW-1185">Reference proteome</keyword>
<protein>
    <submittedName>
        <fullName evidence="3">Uncharacterized protein</fullName>
    </submittedName>
</protein>
<feature type="compositionally biased region" description="Polar residues" evidence="2">
    <location>
        <begin position="124"/>
        <end position="146"/>
    </location>
</feature>
<keyword evidence="1" id="KW-0175">Coiled coil</keyword>
<sequence>AYLLLEVTDRVKVPCKTILLESYPFDRCASCDCQPEELYRLLCLDMVCGPCYFADTTHICRRCRTRTEIKEVNIPLPVKNKGLDGLLLYCPVCQVPDSLIAMRAHIRERHYELLEKLQQKKPGINQSQDNDGNFQHSHPATANGVSHETKEANRGFRVCPNCSEEWACEEIEAHAEECFKSHMERQETGKEAASRGHEKHAITCPEDQNQNEIHSKSHQSDKEGSDPCKCLEEEVRKLRDLIKRLEERIENLEAPLRRIITELKAKEKSYSRSTDV</sequence>
<evidence type="ECO:0000256" key="2">
    <source>
        <dbReference type="SAM" id="MobiDB-lite"/>
    </source>
</evidence>
<organism evidence="3 4">
    <name type="scientific">Amblyomma americanum</name>
    <name type="common">Lone star tick</name>
    <dbReference type="NCBI Taxonomy" id="6943"/>
    <lineage>
        <taxon>Eukaryota</taxon>
        <taxon>Metazoa</taxon>
        <taxon>Ecdysozoa</taxon>
        <taxon>Arthropoda</taxon>
        <taxon>Chelicerata</taxon>
        <taxon>Arachnida</taxon>
        <taxon>Acari</taxon>
        <taxon>Parasitiformes</taxon>
        <taxon>Ixodida</taxon>
        <taxon>Ixodoidea</taxon>
        <taxon>Ixodidae</taxon>
        <taxon>Amblyomminae</taxon>
        <taxon>Amblyomma</taxon>
    </lineage>
</organism>
<proteinExistence type="predicted"/>
<feature type="compositionally biased region" description="Basic and acidic residues" evidence="2">
    <location>
        <begin position="188"/>
        <end position="201"/>
    </location>
</feature>
<reference evidence="3 4" key="1">
    <citation type="journal article" date="2023" name="Arcadia Sci">
        <title>De novo assembly of a long-read Amblyomma americanum tick genome.</title>
        <authorList>
            <person name="Chou S."/>
            <person name="Poskanzer K.E."/>
            <person name="Rollins M."/>
            <person name="Thuy-Boun P.S."/>
        </authorList>
    </citation>
    <scope>NUCLEOTIDE SEQUENCE [LARGE SCALE GENOMIC DNA]</scope>
    <source>
        <strain evidence="3">F_SG_1</strain>
        <tissue evidence="3">Salivary glands</tissue>
    </source>
</reference>
<gene>
    <name evidence="3" type="ORF">V5799_006194</name>
</gene>
<name>A0AAQ4DX31_AMBAM</name>
<comment type="caution">
    <text evidence="3">The sequence shown here is derived from an EMBL/GenBank/DDBJ whole genome shotgun (WGS) entry which is preliminary data.</text>
</comment>
<feature type="region of interest" description="Disordered" evidence="2">
    <location>
        <begin position="123"/>
        <end position="147"/>
    </location>
</feature>